<comment type="caution">
    <text evidence="3">The sequence shown here is derived from an EMBL/GenBank/DDBJ whole genome shotgun (WGS) entry which is preliminary data.</text>
</comment>
<reference evidence="3 4" key="1">
    <citation type="submission" date="2022-11" db="EMBL/GenBank/DDBJ databases">
        <title>Whole genome sequence of Eschrichtius robustus ER-17-0199.</title>
        <authorList>
            <person name="Bruniche-Olsen A."/>
            <person name="Black A.N."/>
            <person name="Fields C.J."/>
            <person name="Walden K."/>
            <person name="Dewoody J.A."/>
        </authorList>
    </citation>
    <scope>NUCLEOTIDE SEQUENCE [LARGE SCALE GENOMIC DNA]</scope>
    <source>
        <strain evidence="3">ER-17-0199</strain>
        <tissue evidence="3">Blubber</tissue>
    </source>
</reference>
<proteinExistence type="predicted"/>
<organism evidence="3 4">
    <name type="scientific">Eschrichtius robustus</name>
    <name type="common">California gray whale</name>
    <name type="synonym">Eschrichtius gibbosus</name>
    <dbReference type="NCBI Taxonomy" id="9764"/>
    <lineage>
        <taxon>Eukaryota</taxon>
        <taxon>Metazoa</taxon>
        <taxon>Chordata</taxon>
        <taxon>Craniata</taxon>
        <taxon>Vertebrata</taxon>
        <taxon>Euteleostomi</taxon>
        <taxon>Mammalia</taxon>
        <taxon>Eutheria</taxon>
        <taxon>Laurasiatheria</taxon>
        <taxon>Artiodactyla</taxon>
        <taxon>Whippomorpha</taxon>
        <taxon>Cetacea</taxon>
        <taxon>Mysticeti</taxon>
        <taxon>Eschrichtiidae</taxon>
        <taxon>Eschrichtius</taxon>
    </lineage>
</organism>
<dbReference type="InterPro" id="IPR040640">
    <property type="entry name" value="MyoX_N_SH3"/>
</dbReference>
<dbReference type="EMBL" id="JAIQCJ010001685">
    <property type="protein sequence ID" value="KAJ8788004.1"/>
    <property type="molecule type" value="Genomic_DNA"/>
</dbReference>
<accession>A0AB34H8K8</accession>
<dbReference type="AlphaFoldDB" id="A0AB34H8K8"/>
<name>A0AB34H8K8_ESCRO</name>
<sequence length="388" mass="41099">MPVVNVLFGKELFANKEIGTDKQPCPSFWMLPVSQPKVGIGGLRQCDVWKEYGIRNRKDLRPGLVTSCVTLGKDGTRVWLRENGQHFPSTVNSCAEGIVVFRTDYGQGSVEPGAFNRVENVIREEADCTRWPPRAQERQPFSAAAEAAFLASLAKPAVGRDRCRGKEVSPASSFSVSGCGVSEQQLAWPPKSGPLGLSVLVSFLVMTFVLSLEVTFQDRGTASPEVSPGPSGTASPEVSPGPSGDTASPEVSPGPSGDTASPEVSPGPSGTASPEVSPGPSDTASPEVSPGPSDNSLSGGEPGTQWYSLSGGEPGTQWYSLSGGEPRNLYLQAVQPATGFCAVNPQLVDGFIAKLHHFVFPMRGNTFPQRTKIDSGKTHVSCYQEPYL</sequence>
<dbReference type="Proteomes" id="UP001159641">
    <property type="component" value="Unassembled WGS sequence"/>
</dbReference>
<evidence type="ECO:0000313" key="4">
    <source>
        <dbReference type="Proteomes" id="UP001159641"/>
    </source>
</evidence>
<gene>
    <name evidence="3" type="ORF">J1605_022660</name>
</gene>
<dbReference type="Pfam" id="PF18597">
    <property type="entry name" value="SH3_19"/>
    <property type="match status" value="1"/>
</dbReference>
<evidence type="ECO:0000259" key="2">
    <source>
        <dbReference type="Pfam" id="PF18597"/>
    </source>
</evidence>
<feature type="compositionally biased region" description="Polar residues" evidence="1">
    <location>
        <begin position="268"/>
        <end position="298"/>
    </location>
</feature>
<evidence type="ECO:0000313" key="3">
    <source>
        <dbReference type="EMBL" id="KAJ8788004.1"/>
    </source>
</evidence>
<feature type="domain" description="Myosin X N-terminal SH3" evidence="2">
    <location>
        <begin position="75"/>
        <end position="107"/>
    </location>
</feature>
<protein>
    <recommendedName>
        <fullName evidence="2">Myosin X N-terminal SH3 domain-containing protein</fullName>
    </recommendedName>
</protein>
<keyword evidence="4" id="KW-1185">Reference proteome</keyword>
<evidence type="ECO:0000256" key="1">
    <source>
        <dbReference type="SAM" id="MobiDB-lite"/>
    </source>
</evidence>
<feature type="region of interest" description="Disordered" evidence="1">
    <location>
        <begin position="219"/>
        <end position="311"/>
    </location>
</feature>